<evidence type="ECO:0000313" key="2">
    <source>
        <dbReference type="Proteomes" id="UP000614601"/>
    </source>
</evidence>
<keyword evidence="2" id="KW-1185">Reference proteome</keyword>
<organism evidence="1 2">
    <name type="scientific">Bursaphelenchus okinawaensis</name>
    <dbReference type="NCBI Taxonomy" id="465554"/>
    <lineage>
        <taxon>Eukaryota</taxon>
        <taxon>Metazoa</taxon>
        <taxon>Ecdysozoa</taxon>
        <taxon>Nematoda</taxon>
        <taxon>Chromadorea</taxon>
        <taxon>Rhabditida</taxon>
        <taxon>Tylenchina</taxon>
        <taxon>Tylenchomorpha</taxon>
        <taxon>Aphelenchoidea</taxon>
        <taxon>Aphelenchoididae</taxon>
        <taxon>Bursaphelenchus</taxon>
    </lineage>
</organism>
<proteinExistence type="predicted"/>
<sequence length="233" mass="27187">MTTENPAKSLTDKQQKQSIEEFDIGRQRSNRELECARIIVDFLECAFQKLALRYCKFEHKVLDSFCGVMFYRGAHPQIAKYMNDMRSTLRYWISHQHIMSFTVVIKDVKNEEEVAEVTIGFYSGLGKNWENLSIRSDVTERVKDRCICLFEKLDELPTREELLNNVAGREISAQIRCKLLPEAPHPNNVSGIVWDHDLNSLRFPTKHILYSAPRIDSEFVEFSLQCNYRTESV</sequence>
<evidence type="ECO:0008006" key="3">
    <source>
        <dbReference type="Google" id="ProtNLM"/>
    </source>
</evidence>
<dbReference type="Proteomes" id="UP000783686">
    <property type="component" value="Unassembled WGS sequence"/>
</dbReference>
<dbReference type="Proteomes" id="UP000614601">
    <property type="component" value="Unassembled WGS sequence"/>
</dbReference>
<dbReference type="InterPro" id="IPR036570">
    <property type="entry name" value="HORMA_dom_sf"/>
</dbReference>
<protein>
    <recommendedName>
        <fullName evidence="3">HORMA domain-containing protein</fullName>
    </recommendedName>
</protein>
<gene>
    <name evidence="1" type="ORF">BOKJ2_LOCUS758</name>
</gene>
<dbReference type="EMBL" id="CAJFCW020000001">
    <property type="protein sequence ID" value="CAG9080398.1"/>
    <property type="molecule type" value="Genomic_DNA"/>
</dbReference>
<evidence type="ECO:0000313" key="1">
    <source>
        <dbReference type="EMBL" id="CAD5206074.1"/>
    </source>
</evidence>
<dbReference type="OrthoDB" id="10387323at2759"/>
<comment type="caution">
    <text evidence="1">The sequence shown here is derived from an EMBL/GenBank/DDBJ whole genome shotgun (WGS) entry which is preliminary data.</text>
</comment>
<dbReference type="SUPFAM" id="SSF56019">
    <property type="entry name" value="The spindle assembly checkpoint protein mad2"/>
    <property type="match status" value="1"/>
</dbReference>
<dbReference type="EMBL" id="CAJFDH010000001">
    <property type="protein sequence ID" value="CAD5206074.1"/>
    <property type="molecule type" value="Genomic_DNA"/>
</dbReference>
<accession>A0A811JRM2</accession>
<dbReference type="AlphaFoldDB" id="A0A811JRM2"/>
<reference evidence="1" key="1">
    <citation type="submission" date="2020-09" db="EMBL/GenBank/DDBJ databases">
        <authorList>
            <person name="Kikuchi T."/>
        </authorList>
    </citation>
    <scope>NUCLEOTIDE SEQUENCE</scope>
    <source>
        <strain evidence="1">SH1</strain>
    </source>
</reference>
<name>A0A811JRM2_9BILA</name>